<dbReference type="Proteomes" id="UP000254519">
    <property type="component" value="Unassembled WGS sequence"/>
</dbReference>
<gene>
    <name evidence="1" type="ORF">NCTC4822_01297</name>
</gene>
<dbReference type="OrthoDB" id="2678750at2"/>
<reference evidence="1 2" key="1">
    <citation type="submission" date="2018-06" db="EMBL/GenBank/DDBJ databases">
        <authorList>
            <consortium name="Pathogen Informatics"/>
            <person name="Doyle S."/>
        </authorList>
    </citation>
    <scope>NUCLEOTIDE SEQUENCE [LARGE SCALE GENOMIC DNA]</scope>
    <source>
        <strain evidence="2">ATCC 11859 / DSM 33 / NCIB 8841 / NCTC 4822</strain>
    </source>
</reference>
<evidence type="ECO:0000313" key="1">
    <source>
        <dbReference type="EMBL" id="SUJ02742.1"/>
    </source>
</evidence>
<dbReference type="AlphaFoldDB" id="A0A380BKF9"/>
<proteinExistence type="predicted"/>
<evidence type="ECO:0000313" key="2">
    <source>
        <dbReference type="Proteomes" id="UP000254519"/>
    </source>
</evidence>
<accession>A0A380BKF9</accession>
<dbReference type="RefSeq" id="WP_115360678.1">
    <property type="nucleotide sequence ID" value="NZ_CP038012.1"/>
</dbReference>
<dbReference type="InterPro" id="IPR019615">
    <property type="entry name" value="DUF2487"/>
</dbReference>
<organism evidence="1 2">
    <name type="scientific">Sporosarcina pasteurii</name>
    <name type="common">Bacillus pasteurii</name>
    <dbReference type="NCBI Taxonomy" id="1474"/>
    <lineage>
        <taxon>Bacteria</taxon>
        <taxon>Bacillati</taxon>
        <taxon>Bacillota</taxon>
        <taxon>Bacilli</taxon>
        <taxon>Bacillales</taxon>
        <taxon>Caryophanaceae</taxon>
        <taxon>Sporosarcina</taxon>
    </lineage>
</organism>
<dbReference type="Pfam" id="PF10673">
    <property type="entry name" value="DUF2487"/>
    <property type="match status" value="1"/>
</dbReference>
<dbReference type="EMBL" id="UGYZ01000002">
    <property type="protein sequence ID" value="SUJ02742.1"/>
    <property type="molecule type" value="Genomic_DNA"/>
</dbReference>
<sequence>MNWNSQDMDTYFQQKDYIDTLLVPLLKLETVPEALKGSSSATEFLMHLSNFIETQFRGRMMVLPPFTYTQSTNLQEMGNVLSKDLQLMDFKHIFYLTTDRAWTDVDIEGEMIWLPSIPLESMDQQLRKTVIEDQLRQVLPLLTNKWTE</sequence>
<protein>
    <submittedName>
        <fullName evidence="1">Protein of uncharacterized function (DUF2487)</fullName>
    </submittedName>
</protein>
<keyword evidence="2" id="KW-1185">Reference proteome</keyword>
<name>A0A380BKF9_SPOPA</name>